<proteinExistence type="predicted"/>
<dbReference type="Gene3D" id="2.40.128.110">
    <property type="entry name" value="Lipid/polyisoprenoid-binding, YceI-like"/>
    <property type="match status" value="1"/>
</dbReference>
<evidence type="ECO:0000313" key="2">
    <source>
        <dbReference type="EMBL" id="EID74696.1"/>
    </source>
</evidence>
<evidence type="ECO:0000259" key="1">
    <source>
        <dbReference type="Pfam" id="PF04264"/>
    </source>
</evidence>
<dbReference type="AlphaFoldDB" id="I0WE80"/>
<dbReference type="SUPFAM" id="SSF101874">
    <property type="entry name" value="YceI-like"/>
    <property type="match status" value="1"/>
</dbReference>
<name>I0WE80_9FLAO</name>
<dbReference type="Pfam" id="PF04264">
    <property type="entry name" value="YceI"/>
    <property type="match status" value="1"/>
</dbReference>
<dbReference type="Proteomes" id="UP000005938">
    <property type="component" value="Unassembled WGS sequence"/>
</dbReference>
<comment type="caution">
    <text evidence="2">The sequence shown here is derived from an EMBL/GenBank/DDBJ whole genome shotgun (WGS) entry which is preliminary data.</text>
</comment>
<organism evidence="2 3">
    <name type="scientific">Imtechella halotolerans K1</name>
    <dbReference type="NCBI Taxonomy" id="946077"/>
    <lineage>
        <taxon>Bacteria</taxon>
        <taxon>Pseudomonadati</taxon>
        <taxon>Bacteroidota</taxon>
        <taxon>Flavobacteriia</taxon>
        <taxon>Flavobacteriales</taxon>
        <taxon>Flavobacteriaceae</taxon>
        <taxon>Imtechella</taxon>
    </lineage>
</organism>
<protein>
    <recommendedName>
        <fullName evidence="1">Lipid/polyisoprenoid-binding YceI-like domain-containing protein</fullName>
    </recommendedName>
</protein>
<dbReference type="OrthoDB" id="1121590at2"/>
<dbReference type="RefSeq" id="WP_008239246.1">
    <property type="nucleotide sequence ID" value="NZ_AJJU01000009.1"/>
</dbReference>
<sequence length="193" mass="21808">MKKVLVFVTVFFLYAFTVRDTSLDVTKVYIAPESSLKISGTSNVNSFTCAYNTKNLTAPVAVQFEKKNNKVRFQKATLVLDNLGFDCGNRGINRDFHSLIKTKEYPQLYLRLKEIQTTDTKSKTVQALVEIEIAGISKSFEVPVQFKEDDTVCVSGKLKLQLSDFNLEPPKKVLGLIVVHDTITIDFRLMMNV</sequence>
<dbReference type="InterPro" id="IPR036761">
    <property type="entry name" value="TTHA0802/YceI-like_sf"/>
</dbReference>
<keyword evidence="3" id="KW-1185">Reference proteome</keyword>
<accession>I0WE80</accession>
<dbReference type="STRING" id="946077.W5A_07947"/>
<evidence type="ECO:0000313" key="3">
    <source>
        <dbReference type="Proteomes" id="UP000005938"/>
    </source>
</evidence>
<dbReference type="EMBL" id="AJJU01000009">
    <property type="protein sequence ID" value="EID74696.1"/>
    <property type="molecule type" value="Genomic_DNA"/>
</dbReference>
<feature type="domain" description="Lipid/polyisoprenoid-binding YceI-like" evidence="1">
    <location>
        <begin position="59"/>
        <end position="189"/>
    </location>
</feature>
<dbReference type="InterPro" id="IPR007372">
    <property type="entry name" value="Lipid/polyisoprenoid-bd_YceI"/>
</dbReference>
<gene>
    <name evidence="2" type="ORF">W5A_07947</name>
</gene>
<dbReference type="eggNOG" id="COG2353">
    <property type="taxonomic scope" value="Bacteria"/>
</dbReference>
<reference evidence="2 3" key="1">
    <citation type="journal article" date="2012" name="J. Bacteriol.">
        <title>Genome Sequence of the Halotolerant Bacterium Imtechella halotolerans K1T.</title>
        <authorList>
            <person name="Kumar S."/>
            <person name="Vikram S."/>
            <person name="Subramanian S."/>
            <person name="Raghava G.P."/>
            <person name="Pinnaka A.K."/>
        </authorList>
    </citation>
    <scope>NUCLEOTIDE SEQUENCE [LARGE SCALE GENOMIC DNA]</scope>
    <source>
        <strain evidence="2 3">K1</strain>
    </source>
</reference>